<dbReference type="Proteomes" id="UP000031104">
    <property type="component" value="Chromosome"/>
</dbReference>
<dbReference type="HOGENOM" id="CLU_1127762_0_0_6"/>
<dbReference type="AlphaFoldDB" id="A0A0A8E7Q0"/>
<sequence length="243" mass="28047">MNRLDLLRKANTVQKDKPTKPTNSRSSMLDSKNQQQKKDTIPDELISDDFTNDINQSTEEASLEHDDINQNNINIIEIDINDNHDINLKDHLFDDTDGETDKELELDNKQTSKDIDHEMPEIVEGRSDVDYSDDDIKIELDYVFNYREDVYHSYIKAIKNGGIEINTPKILHLDDIVRVSVTLSELKEQVGCEARVISAFPYNIFQTGKNNSNEYRYIVQFIGPNASETDRVISKYLLGYKIK</sequence>
<dbReference type="RefSeq" id="WP_039122888.1">
    <property type="nucleotide sequence ID" value="NZ_CP010427.1"/>
</dbReference>
<evidence type="ECO:0000313" key="4">
    <source>
        <dbReference type="Proteomes" id="UP000031104"/>
    </source>
</evidence>
<protein>
    <recommendedName>
        <fullName evidence="2">PilZ domain-containing protein</fullName>
    </recommendedName>
</protein>
<dbReference type="GO" id="GO:0035438">
    <property type="term" value="F:cyclic-di-GMP binding"/>
    <property type="evidence" value="ECO:0007669"/>
    <property type="project" value="InterPro"/>
</dbReference>
<feature type="domain" description="PilZ" evidence="2">
    <location>
        <begin position="140"/>
        <end position="228"/>
    </location>
</feature>
<gene>
    <name evidence="3" type="ORF">SD28_00085</name>
</gene>
<keyword evidence="4" id="KW-1185">Reference proteome</keyword>
<feature type="region of interest" description="Disordered" evidence="1">
    <location>
        <begin position="1"/>
        <end position="48"/>
    </location>
</feature>
<dbReference type="Pfam" id="PF07238">
    <property type="entry name" value="PilZ"/>
    <property type="match status" value="1"/>
</dbReference>
<feature type="compositionally biased region" description="Basic and acidic residues" evidence="1">
    <location>
        <begin position="1"/>
        <end position="19"/>
    </location>
</feature>
<evidence type="ECO:0000256" key="1">
    <source>
        <dbReference type="SAM" id="MobiDB-lite"/>
    </source>
</evidence>
<proteinExistence type="predicted"/>
<evidence type="ECO:0000259" key="2">
    <source>
        <dbReference type="Pfam" id="PF07238"/>
    </source>
</evidence>
<dbReference type="STRING" id="594679.SD28_00085"/>
<dbReference type="Gene3D" id="2.40.10.220">
    <property type="entry name" value="predicted glycosyltransferase like domains"/>
    <property type="match status" value="1"/>
</dbReference>
<evidence type="ECO:0000313" key="3">
    <source>
        <dbReference type="EMBL" id="AJC48171.1"/>
    </source>
</evidence>
<accession>A0A0A8E7Q0</accession>
<name>A0A0A8E7Q0_9GAMM</name>
<dbReference type="OrthoDB" id="5604385at2"/>
<feature type="compositionally biased region" description="Polar residues" evidence="1">
    <location>
        <begin position="20"/>
        <end position="34"/>
    </location>
</feature>
<dbReference type="KEGG" id="fgu:SD28_00085"/>
<dbReference type="EMBL" id="CP010427">
    <property type="protein sequence ID" value="AJC48171.1"/>
    <property type="molecule type" value="Genomic_DNA"/>
</dbReference>
<organism evidence="3 4">
    <name type="scientific">Allofrancisella guangzhouensis</name>
    <dbReference type="NCBI Taxonomy" id="594679"/>
    <lineage>
        <taxon>Bacteria</taxon>
        <taxon>Pseudomonadati</taxon>
        <taxon>Pseudomonadota</taxon>
        <taxon>Gammaproteobacteria</taxon>
        <taxon>Thiotrichales</taxon>
        <taxon>Francisellaceae</taxon>
        <taxon>Allofrancisella</taxon>
    </lineage>
</organism>
<reference evidence="3 4" key="1">
    <citation type="submission" date="2014-12" db="EMBL/GenBank/DDBJ databases">
        <title>Complete genome sequence of Francisella guanzhouensis strain 08HL01032 isolated from air-conditioning system in China.</title>
        <authorList>
            <person name="Svensson D."/>
            <person name="Ohrman C."/>
            <person name="Backman S."/>
            <person name="Karlsson E."/>
            <person name="Nilsson E."/>
            <person name="Bystrom M."/>
            <person name="Larkeryd A."/>
            <person name="Stenberg P."/>
            <person name="Scholtz H.C."/>
            <person name="Forsman M."/>
            <person name="Sjodin A."/>
        </authorList>
    </citation>
    <scope>NUCLEOTIDE SEQUENCE [LARGE SCALE GENOMIC DNA]</scope>
    <source>
        <strain evidence="3 4">08HL01032</strain>
    </source>
</reference>
<dbReference type="InterPro" id="IPR009875">
    <property type="entry name" value="PilZ_domain"/>
</dbReference>